<sequence>MSEEVTEEIYTNLKNVTKEFSSLIQDTLGTHLILTNPTIDGLCASSILFELLTNKENGIQVSFRKSLRNLQKIKERKYDNIWLLNYKITKEHIEELKKSNKTIFIINYKMDKEVFAMINGKKEDRIHILSSVSLKMNERFLSSSGLLYFVAKAYEKDYYRYGVQALLGALSEGQIEISSQEFIGFNRFILNELIDANVLSLVHGTRIRGRETKPIHLALMHSIDPYFPGLTGNEGACTSFLSRIGITMKDQNNEWRKISDLTKQEMQTLNDALISLIVSEGKNTDDINKLIGPIYVLKNEQKESYTKNLDEFLLLIEGAVNLELYGLVFAVLLGNRTFQYNQIIYEIDNYYGESSQIIGEIENNQITLENKKYFLVVEGLSSLNNHNVLKKLCQSGKFDLNKPIFFLFKKRKYSEIFVYESPVQKIKGYLIYPIFARLKDERIIEEISDKDEFFVVKILNESLDKTYTEIEKKLDYHYHGKKKQ</sequence>
<organism evidence="2">
    <name type="scientific">Candidatus Heimdallarchaeum endolithica</name>
    <dbReference type="NCBI Taxonomy" id="2876572"/>
    <lineage>
        <taxon>Archaea</taxon>
        <taxon>Promethearchaeati</taxon>
        <taxon>Candidatus Heimdallarchaeota</taxon>
        <taxon>Candidatus Heimdallarchaeia (ex Rinke et al. 2021) (nom. nud.)</taxon>
        <taxon>Candidatus Heimdallarchaeales</taxon>
        <taxon>Candidatus Heimdallarchaeaceae</taxon>
        <taxon>Candidatus Heimdallarchaeum</taxon>
    </lineage>
</organism>
<proteinExistence type="predicted"/>
<reference evidence="2" key="1">
    <citation type="journal article" date="2022" name="Nat. Microbiol.">
        <title>Unique mobile elements and scalable gene flow at the prokaryote-eukaryote boundary revealed by circularized Asgard archaea genomes.</title>
        <authorList>
            <person name="Wu F."/>
            <person name="Speth D.R."/>
            <person name="Philosof A."/>
            <person name="Cremiere A."/>
            <person name="Narayanan A."/>
            <person name="Barco R.A."/>
            <person name="Connon S.A."/>
            <person name="Amend J.P."/>
            <person name="Antoshechkin I.A."/>
            <person name="Orphan V.J."/>
        </authorList>
    </citation>
    <scope>NUCLEOTIDE SEQUENCE</scope>
    <source>
        <strain evidence="2">PR6</strain>
    </source>
</reference>
<evidence type="ECO:0000313" key="2">
    <source>
        <dbReference type="EMBL" id="UJG42340.1"/>
    </source>
</evidence>
<dbReference type="AlphaFoldDB" id="A0A9Y1FMF5"/>
<protein>
    <recommendedName>
        <fullName evidence="1">DHH-CID domain-containing protein</fullName>
    </recommendedName>
</protein>
<name>A0A9Y1FMF5_9ARCH</name>
<accession>A0A9Y1FMF5</accession>
<dbReference type="InterPro" id="IPR048515">
    <property type="entry name" value="DHH_CID"/>
</dbReference>
<gene>
    <name evidence="2" type="ORF">K9W46_07975</name>
</gene>
<dbReference type="Pfam" id="PF21763">
    <property type="entry name" value="DHH_CID"/>
    <property type="match status" value="1"/>
</dbReference>
<feature type="domain" description="DHH-CID" evidence="1">
    <location>
        <begin position="209"/>
        <end position="291"/>
    </location>
</feature>
<dbReference type="EMBL" id="CP084167">
    <property type="protein sequence ID" value="UJG42340.1"/>
    <property type="molecule type" value="Genomic_DNA"/>
</dbReference>
<evidence type="ECO:0000259" key="1">
    <source>
        <dbReference type="Pfam" id="PF21763"/>
    </source>
</evidence>
<dbReference type="Proteomes" id="UP001200513">
    <property type="component" value="Chromosome"/>
</dbReference>